<comment type="caution">
    <text evidence="13">The sequence shown here is derived from an EMBL/GenBank/DDBJ whole genome shotgun (WGS) entry which is preliminary data.</text>
</comment>
<evidence type="ECO:0000259" key="11">
    <source>
        <dbReference type="Pfam" id="PF07780"/>
    </source>
</evidence>
<feature type="region of interest" description="Disordered" evidence="9">
    <location>
        <begin position="352"/>
        <end position="385"/>
    </location>
</feature>
<dbReference type="PANTHER" id="PTHR10920">
    <property type="entry name" value="RIBOSOMAL RNA METHYLTRANSFERASE"/>
    <property type="match status" value="1"/>
</dbReference>
<feature type="region of interest" description="Disordered" evidence="9">
    <location>
        <begin position="600"/>
        <end position="713"/>
    </location>
</feature>
<dbReference type="GO" id="GO:0016435">
    <property type="term" value="F:rRNA (guanine) methyltransferase activity"/>
    <property type="evidence" value="ECO:0007669"/>
    <property type="project" value="TreeGrafter"/>
</dbReference>
<feature type="compositionally biased region" description="Basic and acidic residues" evidence="9">
    <location>
        <begin position="510"/>
        <end position="523"/>
    </location>
</feature>
<feature type="compositionally biased region" description="Acidic residues" evidence="9">
    <location>
        <begin position="703"/>
        <end position="713"/>
    </location>
</feature>
<dbReference type="Proteomes" id="UP000613740">
    <property type="component" value="Unassembled WGS sequence"/>
</dbReference>
<feature type="binding site" evidence="8">
    <location>
        <position position="75"/>
    </location>
    <ligand>
        <name>S-adenosyl-L-methionine</name>
        <dbReference type="ChEBI" id="CHEBI:59789"/>
    </ligand>
</feature>
<proteinExistence type="inferred from homology"/>
<feature type="region of interest" description="Disordered" evidence="9">
    <location>
        <begin position="510"/>
        <end position="572"/>
    </location>
</feature>
<feature type="region of interest" description="Disordered" evidence="9">
    <location>
        <begin position="422"/>
        <end position="498"/>
    </location>
</feature>
<dbReference type="GO" id="GO:0030687">
    <property type="term" value="C:preribosome, large subunit precursor"/>
    <property type="evidence" value="ECO:0007669"/>
    <property type="project" value="TreeGrafter"/>
</dbReference>
<feature type="domain" description="DUF3381" evidence="12">
    <location>
        <begin position="237"/>
        <end position="420"/>
    </location>
</feature>
<reference evidence="13" key="1">
    <citation type="journal article" date="2020" name="bioRxiv">
        <title>Comparative genomics of Chlamydomonas.</title>
        <authorList>
            <person name="Craig R.J."/>
            <person name="Hasan A.R."/>
            <person name="Ness R.W."/>
            <person name="Keightley P.D."/>
        </authorList>
    </citation>
    <scope>NUCLEOTIDE SEQUENCE</scope>
    <source>
        <strain evidence="13">CCAP 11/173</strain>
    </source>
</reference>
<feature type="domain" description="Ribosomal RNA methyltransferase FtsJ" evidence="10">
    <location>
        <begin position="23"/>
        <end position="199"/>
    </location>
</feature>
<keyword evidence="8" id="KW-0175">Coiled coil</keyword>
<dbReference type="GO" id="GO:0000463">
    <property type="term" value="P:maturation of LSU-rRNA from tricistronic rRNA transcript (SSU-rRNA, 5.8S rRNA, LSU-rRNA)"/>
    <property type="evidence" value="ECO:0007669"/>
    <property type="project" value="TreeGrafter"/>
</dbReference>
<comment type="catalytic activity">
    <reaction evidence="8">
        <text>a ribonucleotide in rRNA + S-adenosyl-L-methionine = a 2'-O-methylribonucleotide in rRNA + S-adenosyl-L-homocysteine + H(+)</text>
        <dbReference type="Rhea" id="RHEA:48628"/>
        <dbReference type="Rhea" id="RHEA-COMP:12164"/>
        <dbReference type="Rhea" id="RHEA-COMP:12165"/>
        <dbReference type="ChEBI" id="CHEBI:15378"/>
        <dbReference type="ChEBI" id="CHEBI:57856"/>
        <dbReference type="ChEBI" id="CHEBI:59789"/>
        <dbReference type="ChEBI" id="CHEBI:90675"/>
        <dbReference type="ChEBI" id="CHEBI:90676"/>
    </reaction>
</comment>
<feature type="compositionally biased region" description="Basic residues" evidence="9">
    <location>
        <begin position="841"/>
        <end position="852"/>
    </location>
</feature>
<feature type="coiled-coil region" evidence="8">
    <location>
        <begin position="391"/>
        <end position="418"/>
    </location>
</feature>
<dbReference type="OrthoDB" id="1287559at2759"/>
<sequence>MGKTKKGKGRLDKFYHLAKEQGYRSRAAFKLIQLNRKYNFLGKCRTLLDLCAAPGGWLQVAAKTMPVGSLILGVDLAPIKPIRGVKTLVQDITTQQCRTAIKREAGGAKMDVVLHDGAPNVGGAWASEAYSQSTLVLDSLRLAVDTLAPKGTFVTKIFRSKDYNALLYAFNQLFDKVEATKPAASRNTSAEIFVVCLGFKAPAKIDPRLLDHKVLFQEVAEPKKVMGPEALLRQKIKQRRFREGYEEGFSTSQRIASALAFLVSDTPVEMLGSFTEMSLEGPHSWVVAEGVLGEGAAEPKELAAKIRAHPATNAEIRTLCKDLQVLGRSEFKQLLRWRLALRKDLKADLATEEEAAKGGHKKVKGADAKAGKAGEAGAEGGEPVDPEEALLADMAALKDKMAREAKREKRKRREMKIKAKLRAAQAVQGEGLGEDPHQGGPEQLFNLQGVESGLGDADAPDDELMDELMAGSDDEDSDAASGSDADSDMDSDLAYEMELEDALDNSYKEYLERKGVRAAAEREKRKRLGMDGELDEDEDDGAAADRSDDEEDDVERLGDGDDEDMPGGLLVSLDEDRAGVAKTGSAMAAQWFKQDLFADPNLLDDDDEEAGAGEDGTAKRPAKKARTDGAEATAKGKGKKAAAAADEEEDEEPASARARSGLGVGTSAAALAGGKGRRGGADFEVVPQEPSGSGSGSGSDSGTDSEDEFDMLDDQGKAEVLALAKRMLRRKDKESIVDAAYNRFAFHDTGLPRWFAEDERRFMRPIPQVTKAEIEAEKERLKAIDARPIKKIAEAKARKKQKLVKRLEQAKQKANAVADQEDVPMKSKMREIEKIYAKAHSSAKRKSRKGRKGPPLDKRLKKDKKSIKRAEQKAKKGGRKGKGKGR</sequence>
<dbReference type="InterPro" id="IPR012920">
    <property type="entry name" value="rRNA_MeTfrase_SPB1-like_C"/>
</dbReference>
<dbReference type="AlphaFoldDB" id="A0A835WU26"/>
<keyword evidence="5 8" id="KW-0808">Transferase</keyword>
<feature type="binding site" evidence="8">
    <location>
        <position position="57"/>
    </location>
    <ligand>
        <name>S-adenosyl-L-methionine</name>
        <dbReference type="ChEBI" id="CHEBI:59789"/>
    </ligand>
</feature>
<feature type="compositionally biased region" description="Basic and acidic residues" evidence="9">
    <location>
        <begin position="823"/>
        <end position="836"/>
    </location>
</feature>
<evidence type="ECO:0000256" key="9">
    <source>
        <dbReference type="SAM" id="MobiDB-lite"/>
    </source>
</evidence>
<dbReference type="FunFam" id="3.40.50.150:FF:000004">
    <property type="entry name" value="AdoMet-dependent rRNA methyltransferase SPB1"/>
    <property type="match status" value="1"/>
</dbReference>
<dbReference type="PANTHER" id="PTHR10920:SF13">
    <property type="entry name" value="PRE-RRNA 2'-O-RIBOSE RNA METHYLTRANSFERASE FTSJ3"/>
    <property type="match status" value="1"/>
</dbReference>
<dbReference type="InterPro" id="IPR029063">
    <property type="entry name" value="SAM-dependent_MTases_sf"/>
</dbReference>
<protein>
    <recommendedName>
        <fullName evidence="8">Putative rRNA methyltransferase</fullName>
        <ecNumber evidence="8">2.1.1.-</ecNumber>
    </recommendedName>
    <alternativeName>
        <fullName evidence="8">2'-O-ribose RNA methyltransferase SPB1 homolog</fullName>
    </alternativeName>
</protein>
<feature type="binding site" evidence="8">
    <location>
        <position position="91"/>
    </location>
    <ligand>
        <name>S-adenosyl-L-methionine</name>
        <dbReference type="ChEBI" id="CHEBI:59789"/>
    </ligand>
</feature>
<evidence type="ECO:0000256" key="1">
    <source>
        <dbReference type="ARBA" id="ARBA00004604"/>
    </source>
</evidence>
<feature type="domain" description="Ribosomal RNA methyltransferase SPB1-like C-terminal" evidence="11">
    <location>
        <begin position="681"/>
        <end position="870"/>
    </location>
</feature>
<dbReference type="HAMAP" id="MF_03163">
    <property type="entry name" value="RNA_methyltr_E_SPB1"/>
    <property type="match status" value="1"/>
</dbReference>
<evidence type="ECO:0000256" key="8">
    <source>
        <dbReference type="HAMAP-Rule" id="MF_03163"/>
    </source>
</evidence>
<keyword evidence="2 8" id="KW-0690">Ribosome biogenesis</keyword>
<feature type="compositionally biased region" description="Acidic residues" evidence="9">
    <location>
        <begin position="458"/>
        <end position="478"/>
    </location>
</feature>
<dbReference type="Pfam" id="PF01728">
    <property type="entry name" value="FtsJ"/>
    <property type="match status" value="1"/>
</dbReference>
<dbReference type="HAMAP" id="MF_01547">
    <property type="entry name" value="RNA_methyltr_E"/>
    <property type="match status" value="1"/>
</dbReference>
<feature type="compositionally biased region" description="Acidic residues" evidence="9">
    <location>
        <begin position="532"/>
        <end position="565"/>
    </location>
</feature>
<comment type="similarity">
    <text evidence="8">Belongs to the class I-like SAM-binding methyltransferase superfamily. RNA methyltransferase RlmE family. SPB1 subfamily.</text>
</comment>
<dbReference type="InterPro" id="IPR028589">
    <property type="entry name" value="SPB1-like"/>
</dbReference>
<dbReference type="Pfam" id="PF11861">
    <property type="entry name" value="DUF3381"/>
    <property type="match status" value="1"/>
</dbReference>
<keyword evidence="4 8" id="KW-0489">Methyltransferase</keyword>
<evidence type="ECO:0000256" key="2">
    <source>
        <dbReference type="ARBA" id="ARBA00022517"/>
    </source>
</evidence>
<dbReference type="InterPro" id="IPR050082">
    <property type="entry name" value="RNA_methyltr_RlmE"/>
</dbReference>
<dbReference type="EC" id="2.1.1.-" evidence="8"/>
<feature type="region of interest" description="Disordered" evidence="9">
    <location>
        <begin position="804"/>
        <end position="886"/>
    </location>
</feature>
<feature type="binding site" evidence="8">
    <location>
        <position position="116"/>
    </location>
    <ligand>
        <name>S-adenosyl-L-methionine</name>
        <dbReference type="ChEBI" id="CHEBI:59789"/>
    </ligand>
</feature>
<evidence type="ECO:0000313" key="13">
    <source>
        <dbReference type="EMBL" id="KAG2453439.1"/>
    </source>
</evidence>
<evidence type="ECO:0000256" key="5">
    <source>
        <dbReference type="ARBA" id="ARBA00022679"/>
    </source>
</evidence>
<dbReference type="SUPFAM" id="SSF53335">
    <property type="entry name" value="S-adenosyl-L-methionine-dependent methyltransferases"/>
    <property type="match status" value="1"/>
</dbReference>
<feature type="compositionally biased region" description="Acidic residues" evidence="9">
    <location>
        <begin position="602"/>
        <end position="612"/>
    </location>
</feature>
<comment type="subcellular location">
    <subcellularLocation>
        <location evidence="1 8">Nucleus</location>
        <location evidence="1 8">Nucleolus</location>
    </subcellularLocation>
</comment>
<feature type="binding site" evidence="8">
    <location>
        <position position="55"/>
    </location>
    <ligand>
        <name>S-adenosyl-L-methionine</name>
        <dbReference type="ChEBI" id="CHEBI:59789"/>
    </ligand>
</feature>
<dbReference type="GO" id="GO:0000466">
    <property type="term" value="P:maturation of 5.8S rRNA from tricistronic rRNA transcript (SSU-rRNA, 5.8S rRNA, LSU-rRNA)"/>
    <property type="evidence" value="ECO:0007669"/>
    <property type="project" value="TreeGrafter"/>
</dbReference>
<dbReference type="GO" id="GO:0005730">
    <property type="term" value="C:nucleolus"/>
    <property type="evidence" value="ECO:0007669"/>
    <property type="project" value="UniProtKB-SubCell"/>
</dbReference>
<keyword evidence="14" id="KW-1185">Reference proteome</keyword>
<dbReference type="InterPro" id="IPR015507">
    <property type="entry name" value="rRNA-MeTfrase_E"/>
</dbReference>
<evidence type="ECO:0000256" key="6">
    <source>
        <dbReference type="ARBA" id="ARBA00022691"/>
    </source>
</evidence>
<evidence type="ECO:0000256" key="4">
    <source>
        <dbReference type="ARBA" id="ARBA00022603"/>
    </source>
</evidence>
<name>A0A835WU26_9CHLO</name>
<feature type="compositionally biased region" description="Basic residues" evidence="9">
    <location>
        <begin position="875"/>
        <end position="886"/>
    </location>
</feature>
<dbReference type="InterPro" id="IPR024576">
    <property type="entry name" value="rRNA_MeTfrase_Spb1_DUF3381"/>
</dbReference>
<keyword evidence="7 8" id="KW-0539">Nucleus</keyword>
<keyword evidence="3 8" id="KW-0698">rRNA processing</keyword>
<comment type="function">
    <text evidence="8">Probable methyltransferase involved in the maturation of rRNA and in the biogenesis of ribosomal subunits.</text>
</comment>
<evidence type="ECO:0000259" key="10">
    <source>
        <dbReference type="Pfam" id="PF01728"/>
    </source>
</evidence>
<evidence type="ECO:0000256" key="7">
    <source>
        <dbReference type="ARBA" id="ARBA00023242"/>
    </source>
</evidence>
<feature type="active site" description="Proton acceptor" evidence="8">
    <location>
        <position position="156"/>
    </location>
</feature>
<accession>A0A835WU26</accession>
<dbReference type="InterPro" id="IPR002877">
    <property type="entry name" value="RNA_MeTrfase_FtsJ_dom"/>
</dbReference>
<evidence type="ECO:0000256" key="3">
    <source>
        <dbReference type="ARBA" id="ARBA00022552"/>
    </source>
</evidence>
<gene>
    <name evidence="13" type="ORF">HYH02_001662</name>
</gene>
<feature type="compositionally biased region" description="Acidic residues" evidence="9">
    <location>
        <begin position="485"/>
        <end position="498"/>
    </location>
</feature>
<dbReference type="Gene3D" id="3.40.50.150">
    <property type="entry name" value="Vaccinia Virus protein VP39"/>
    <property type="match status" value="1"/>
</dbReference>
<dbReference type="Pfam" id="PF07780">
    <property type="entry name" value="Spb1_C"/>
    <property type="match status" value="1"/>
</dbReference>
<dbReference type="GO" id="GO:0008650">
    <property type="term" value="F:rRNA (uridine-2'-O-)-methyltransferase activity"/>
    <property type="evidence" value="ECO:0007669"/>
    <property type="project" value="TreeGrafter"/>
</dbReference>
<dbReference type="EMBL" id="JAEHOD010000003">
    <property type="protein sequence ID" value="KAG2453439.1"/>
    <property type="molecule type" value="Genomic_DNA"/>
</dbReference>
<evidence type="ECO:0000259" key="12">
    <source>
        <dbReference type="Pfam" id="PF11861"/>
    </source>
</evidence>
<keyword evidence="6 8" id="KW-0949">S-adenosyl-L-methionine</keyword>
<evidence type="ECO:0000313" key="14">
    <source>
        <dbReference type="Proteomes" id="UP000613740"/>
    </source>
</evidence>
<organism evidence="13 14">
    <name type="scientific">Chlamydomonas schloesseri</name>
    <dbReference type="NCBI Taxonomy" id="2026947"/>
    <lineage>
        <taxon>Eukaryota</taxon>
        <taxon>Viridiplantae</taxon>
        <taxon>Chlorophyta</taxon>
        <taxon>core chlorophytes</taxon>
        <taxon>Chlorophyceae</taxon>
        <taxon>CS clade</taxon>
        <taxon>Chlamydomonadales</taxon>
        <taxon>Chlamydomonadaceae</taxon>
        <taxon>Chlamydomonas</taxon>
    </lineage>
</organism>